<protein>
    <recommendedName>
        <fullName evidence="1">Intermembrane lipid transfer protein VPS13-like C-terminal domain-containing protein</fullName>
    </recommendedName>
</protein>
<comment type="caution">
    <text evidence="2">The sequence shown here is derived from an EMBL/GenBank/DDBJ whole genome shotgun (WGS) entry which is preliminary data.</text>
</comment>
<dbReference type="InterPro" id="IPR056748">
    <property type="entry name" value="VPS13-like_C"/>
</dbReference>
<dbReference type="EMBL" id="JAHRIP010088895">
    <property type="protein sequence ID" value="MEQ2316444.1"/>
    <property type="molecule type" value="Genomic_DNA"/>
</dbReference>
<evidence type="ECO:0000313" key="3">
    <source>
        <dbReference type="Proteomes" id="UP001469553"/>
    </source>
</evidence>
<organism evidence="2 3">
    <name type="scientific">Ameca splendens</name>
    <dbReference type="NCBI Taxonomy" id="208324"/>
    <lineage>
        <taxon>Eukaryota</taxon>
        <taxon>Metazoa</taxon>
        <taxon>Chordata</taxon>
        <taxon>Craniata</taxon>
        <taxon>Vertebrata</taxon>
        <taxon>Euteleostomi</taxon>
        <taxon>Actinopterygii</taxon>
        <taxon>Neopterygii</taxon>
        <taxon>Teleostei</taxon>
        <taxon>Neoteleostei</taxon>
        <taxon>Acanthomorphata</taxon>
        <taxon>Ovalentaria</taxon>
        <taxon>Atherinomorphae</taxon>
        <taxon>Cyprinodontiformes</taxon>
        <taxon>Goodeidae</taxon>
        <taxon>Ameca</taxon>
    </lineage>
</organism>
<dbReference type="Pfam" id="PF25037">
    <property type="entry name" value="VPS13_C"/>
    <property type="match status" value="1"/>
</dbReference>
<proteinExistence type="predicted"/>
<gene>
    <name evidence="2" type="ORF">AMECASPLE_032577</name>
</gene>
<reference evidence="2 3" key="1">
    <citation type="submission" date="2021-06" db="EMBL/GenBank/DDBJ databases">
        <authorList>
            <person name="Palmer J.M."/>
        </authorList>
    </citation>
    <scope>NUCLEOTIDE SEQUENCE [LARGE SCALE GENOMIC DNA]</scope>
    <source>
        <strain evidence="2 3">AS_MEX2019</strain>
        <tissue evidence="2">Muscle</tissue>
    </source>
</reference>
<sequence length="143" mass="16311">MLNSYSKCIAGLFVFLCLQHSGIKHLEGEVFRSYFSYPGHRKSNIIVTNRRVFCVKEMDLLGHLTTDWECLFENFYRSPTVTGSELKIYCKEIHKLKLQKSQEPVRMIQFKDADTAKVKCAPVFLGVGVLGLVTGADNKVKFN</sequence>
<feature type="domain" description="Intermembrane lipid transfer protein VPS13-like C-terminal" evidence="1">
    <location>
        <begin position="27"/>
        <end position="112"/>
    </location>
</feature>
<keyword evidence="3" id="KW-1185">Reference proteome</keyword>
<dbReference type="Proteomes" id="UP001469553">
    <property type="component" value="Unassembled WGS sequence"/>
</dbReference>
<name>A0ABV1AE67_9TELE</name>
<evidence type="ECO:0000313" key="2">
    <source>
        <dbReference type="EMBL" id="MEQ2316444.1"/>
    </source>
</evidence>
<accession>A0ABV1AE67</accession>
<evidence type="ECO:0000259" key="1">
    <source>
        <dbReference type="Pfam" id="PF25037"/>
    </source>
</evidence>